<keyword evidence="8 9" id="KW-0687">Ribonucleoprotein</keyword>
<dbReference type="Pfam" id="PF06862">
    <property type="entry name" value="Utp25_C"/>
    <property type="match status" value="1"/>
</dbReference>
<dbReference type="OrthoDB" id="10264378at2759"/>
<dbReference type="InterPro" id="IPR027417">
    <property type="entry name" value="P-loop_NTPase"/>
</dbReference>
<dbReference type="InterPro" id="IPR053939">
    <property type="entry name" value="UTP25_C"/>
</dbReference>
<keyword evidence="5 9" id="KW-0690">Ribosome biogenesis</keyword>
<keyword evidence="13" id="KW-1185">Reference proteome</keyword>
<dbReference type="Proteomes" id="UP000186594">
    <property type="component" value="Unassembled WGS sequence"/>
</dbReference>
<dbReference type="GO" id="GO:0032040">
    <property type="term" value="C:small-subunit processome"/>
    <property type="evidence" value="ECO:0007669"/>
    <property type="project" value="TreeGrafter"/>
</dbReference>
<organism evidence="12 13">
    <name type="scientific">Neolecta irregularis (strain DAH-3)</name>
    <dbReference type="NCBI Taxonomy" id="1198029"/>
    <lineage>
        <taxon>Eukaryota</taxon>
        <taxon>Fungi</taxon>
        <taxon>Dikarya</taxon>
        <taxon>Ascomycota</taxon>
        <taxon>Taphrinomycotina</taxon>
        <taxon>Neolectales</taxon>
        <taxon>Neolectaceae</taxon>
        <taxon>Neolecta</taxon>
    </lineage>
</organism>
<feature type="domain" description="UTP25 C-terminal" evidence="10">
    <location>
        <begin position="248"/>
        <end position="428"/>
    </location>
</feature>
<dbReference type="InterPro" id="IPR053940">
    <property type="entry name" value="UTP25_NTPase-like"/>
</dbReference>
<name>A0A1U7LIX6_NEOID</name>
<dbReference type="Pfam" id="PF22916">
    <property type="entry name" value="UTP25_NTPase-like"/>
    <property type="match status" value="1"/>
</dbReference>
<evidence type="ECO:0000256" key="5">
    <source>
        <dbReference type="ARBA" id="ARBA00022517"/>
    </source>
</evidence>
<comment type="subcellular location">
    <subcellularLocation>
        <location evidence="2 9">Nucleus</location>
        <location evidence="2 9">Nucleolus</location>
    </subcellularLocation>
</comment>
<evidence type="ECO:0000256" key="9">
    <source>
        <dbReference type="RuleBase" id="RU365070"/>
    </source>
</evidence>
<evidence type="ECO:0000256" key="8">
    <source>
        <dbReference type="ARBA" id="ARBA00023274"/>
    </source>
</evidence>
<dbReference type="Gene3D" id="3.40.50.300">
    <property type="entry name" value="P-loop containing nucleotide triphosphate hydrolases"/>
    <property type="match status" value="1"/>
</dbReference>
<evidence type="ECO:0000313" key="12">
    <source>
        <dbReference type="EMBL" id="OLL22578.1"/>
    </source>
</evidence>
<feature type="domain" description="UTP25 NTP hydrolase-like" evidence="11">
    <location>
        <begin position="2"/>
        <end position="239"/>
    </location>
</feature>
<dbReference type="AlphaFoldDB" id="A0A1U7LIX6"/>
<proteinExistence type="inferred from homology"/>
<gene>
    <name evidence="12" type="ORF">NEOLI_000781</name>
</gene>
<dbReference type="GO" id="GO:0019843">
    <property type="term" value="F:rRNA binding"/>
    <property type="evidence" value="ECO:0007669"/>
    <property type="project" value="TreeGrafter"/>
</dbReference>
<evidence type="ECO:0000256" key="4">
    <source>
        <dbReference type="ARBA" id="ARBA00015422"/>
    </source>
</evidence>
<keyword evidence="6 9" id="KW-0698">rRNA processing</keyword>
<reference evidence="12 13" key="1">
    <citation type="submission" date="2016-04" db="EMBL/GenBank/DDBJ databases">
        <title>Evolutionary innovation and constraint leading to complex multicellularity in the Ascomycota.</title>
        <authorList>
            <person name="Cisse O."/>
            <person name="Nguyen A."/>
            <person name="Hewitt D.A."/>
            <person name="Jedd G."/>
            <person name="Stajich J.E."/>
        </authorList>
    </citation>
    <scope>NUCLEOTIDE SEQUENCE [LARGE SCALE GENOMIC DNA]</scope>
    <source>
        <strain evidence="12 13">DAH-3</strain>
    </source>
</reference>
<keyword evidence="7 9" id="KW-0539">Nucleus</keyword>
<sequence length="429" mass="49841">MTVLHSLNHIYKTRDVIIKNNAKLSRADEQTFDFKDQGFTRPKVLIILPTRNSCLQYVQDLILLSDTEQQENRKRFTESFSIESEVISAEKPADFRDLFGGNDDDSFRVGIKFTRKTMKFFSDFYSSDMILASPLGLSLAIHGAHKKKEDYDFLSSIELLVIDHADALIIQNWAHMETILEHINKIPSQSRGCDFSRIKEWYLDGNAKYMRQTIVYSSYLTPELNSLYNLHMLNYEGKIKNKVLYDGSIEDVGLPLVQIFLRFTAPSSQDEADIRFGHFENVILKPFLQSSDHTGTLIFIPSYFDFIRLQNHLESLDASFCSINEYTAPKEISRARSYFQTGQKSIMLYTERSHHFRRLQIRGVKNIAMYGLPDHPNFYPEIVRFLGVSEGKCKILFNKWDAIKLERIVGSRRIRMMCDSSKGDTFEFR</sequence>
<evidence type="ECO:0000259" key="11">
    <source>
        <dbReference type="Pfam" id="PF22916"/>
    </source>
</evidence>
<evidence type="ECO:0000313" key="13">
    <source>
        <dbReference type="Proteomes" id="UP000186594"/>
    </source>
</evidence>
<evidence type="ECO:0000256" key="3">
    <source>
        <dbReference type="ARBA" id="ARBA00009223"/>
    </source>
</evidence>
<dbReference type="EMBL" id="LXFE01003037">
    <property type="protein sequence ID" value="OLL22578.1"/>
    <property type="molecule type" value="Genomic_DNA"/>
</dbReference>
<dbReference type="PANTHER" id="PTHR12933">
    <property type="entry name" value="ORF PROTEIN-RELATED"/>
    <property type="match status" value="1"/>
</dbReference>
<evidence type="ECO:0000256" key="2">
    <source>
        <dbReference type="ARBA" id="ARBA00004604"/>
    </source>
</evidence>
<comment type="function">
    <text evidence="1 9">DEAD-box RNA helicase-like protein required for pre-18S rRNA processing, specifically at sites A0, A1, and A2.</text>
</comment>
<comment type="similarity">
    <text evidence="3 9">Belongs to the UTP25 family.</text>
</comment>
<comment type="caution">
    <text evidence="12">The sequence shown here is derived from an EMBL/GenBank/DDBJ whole genome shotgun (WGS) entry which is preliminary data.</text>
</comment>
<evidence type="ECO:0000256" key="1">
    <source>
        <dbReference type="ARBA" id="ARBA00002883"/>
    </source>
</evidence>
<dbReference type="InterPro" id="IPR010678">
    <property type="entry name" value="UTP25"/>
</dbReference>
<accession>A0A1U7LIX6</accession>
<dbReference type="GO" id="GO:0000462">
    <property type="term" value="P:maturation of SSU-rRNA from tricistronic rRNA transcript (SSU-rRNA, 5.8S rRNA, LSU-rRNA)"/>
    <property type="evidence" value="ECO:0007669"/>
    <property type="project" value="TreeGrafter"/>
</dbReference>
<evidence type="ECO:0000259" key="10">
    <source>
        <dbReference type="Pfam" id="PF06862"/>
    </source>
</evidence>
<dbReference type="GO" id="GO:0034511">
    <property type="term" value="F:U3 snoRNA binding"/>
    <property type="evidence" value="ECO:0007669"/>
    <property type="project" value="InterPro"/>
</dbReference>
<dbReference type="STRING" id="1198029.A0A1U7LIX6"/>
<evidence type="ECO:0000256" key="6">
    <source>
        <dbReference type="ARBA" id="ARBA00022552"/>
    </source>
</evidence>
<dbReference type="OMA" id="QDRGDTF"/>
<evidence type="ECO:0000256" key="7">
    <source>
        <dbReference type="ARBA" id="ARBA00023242"/>
    </source>
</evidence>
<protein>
    <recommendedName>
        <fullName evidence="4 9">U3 small nucleolar RNA-associated protein 25</fullName>
        <shortName evidence="9">U3 snoRNA-associated protein 25</shortName>
    </recommendedName>
</protein>
<dbReference type="PANTHER" id="PTHR12933:SF0">
    <property type="entry name" value="U3 SMALL NUCLEOLAR RNA-ASSOCIATED PROTEIN 25 HOMOLOG"/>
    <property type="match status" value="1"/>
</dbReference>
<comment type="subunit">
    <text evidence="9">Component of the ribosomal small subunit (SSU) processome composed of at least 40 protein subunits and snoRNA U3.</text>
</comment>